<sequence length="229" mass="25495">MPRKEPTTSHPSPPFSGEEEASEENDAVKEQEPESPLKDRKSVSDAEDDYSENTAPSPNISDFIIKPIISESPEAKKPISKRFALGEPSGCGPRSRSRSKKETFDPPPFVVLGLPIQDNKLALPKQGNTKRSRKTKSDSTAKAEENVNSKMDSKRLSELLRREMLKLGRGNGLAALDVGIGVMDGQKVNEIGDNWRQLQQQMLELYIKRLELVQEQTKLVLDKLEASQV</sequence>
<dbReference type="Proteomes" id="UP000236630">
    <property type="component" value="Unassembled WGS sequence"/>
</dbReference>
<evidence type="ECO:0000313" key="2">
    <source>
        <dbReference type="EMBL" id="GAY64866.1"/>
    </source>
</evidence>
<keyword evidence="3" id="KW-1185">Reference proteome</keyword>
<name>A0A2H5QJQ9_CITUN</name>
<dbReference type="AlphaFoldDB" id="A0A2H5QJQ9"/>
<proteinExistence type="predicted"/>
<accession>A0A2H5QJQ9</accession>
<reference evidence="2 3" key="1">
    <citation type="journal article" date="2017" name="Front. Genet.">
        <title>Draft sequencing of the heterozygous diploid genome of Satsuma (Citrus unshiu Marc.) using a hybrid assembly approach.</title>
        <authorList>
            <person name="Shimizu T."/>
            <person name="Tanizawa Y."/>
            <person name="Mochizuki T."/>
            <person name="Nagasaki H."/>
            <person name="Yoshioka T."/>
            <person name="Toyoda A."/>
            <person name="Fujiyama A."/>
            <person name="Kaminuma E."/>
            <person name="Nakamura Y."/>
        </authorList>
    </citation>
    <scope>NUCLEOTIDE SEQUENCE [LARGE SCALE GENOMIC DNA]</scope>
    <source>
        <strain evidence="3">cv. Miyagawa wase</strain>
    </source>
</reference>
<organism evidence="2 3">
    <name type="scientific">Citrus unshiu</name>
    <name type="common">Satsuma mandarin</name>
    <name type="synonym">Citrus nobilis var. unshiu</name>
    <dbReference type="NCBI Taxonomy" id="55188"/>
    <lineage>
        <taxon>Eukaryota</taxon>
        <taxon>Viridiplantae</taxon>
        <taxon>Streptophyta</taxon>
        <taxon>Embryophyta</taxon>
        <taxon>Tracheophyta</taxon>
        <taxon>Spermatophyta</taxon>
        <taxon>Magnoliopsida</taxon>
        <taxon>eudicotyledons</taxon>
        <taxon>Gunneridae</taxon>
        <taxon>Pentapetalae</taxon>
        <taxon>rosids</taxon>
        <taxon>malvids</taxon>
        <taxon>Sapindales</taxon>
        <taxon>Rutaceae</taxon>
        <taxon>Aurantioideae</taxon>
        <taxon>Citrus</taxon>
    </lineage>
</organism>
<feature type="compositionally biased region" description="Basic and acidic residues" evidence="1">
    <location>
        <begin position="135"/>
        <end position="150"/>
    </location>
</feature>
<feature type="compositionally biased region" description="Basic and acidic residues" evidence="1">
    <location>
        <begin position="26"/>
        <end position="44"/>
    </location>
</feature>
<dbReference type="EMBL" id="BDQV01000433">
    <property type="protein sequence ID" value="GAY64866.1"/>
    <property type="molecule type" value="Genomic_DNA"/>
</dbReference>
<evidence type="ECO:0000313" key="3">
    <source>
        <dbReference type="Proteomes" id="UP000236630"/>
    </source>
</evidence>
<gene>
    <name evidence="2" type="ORF">CUMW_236870</name>
</gene>
<comment type="caution">
    <text evidence="2">The sequence shown here is derived from an EMBL/GenBank/DDBJ whole genome shotgun (WGS) entry which is preliminary data.</text>
</comment>
<protein>
    <submittedName>
        <fullName evidence="2">Uncharacterized protein</fullName>
    </submittedName>
</protein>
<evidence type="ECO:0000256" key="1">
    <source>
        <dbReference type="SAM" id="MobiDB-lite"/>
    </source>
</evidence>
<feature type="region of interest" description="Disordered" evidence="1">
    <location>
        <begin position="1"/>
        <end position="150"/>
    </location>
</feature>